<evidence type="ECO:0000313" key="3">
    <source>
        <dbReference type="Proteomes" id="UP000250579"/>
    </source>
</evidence>
<dbReference type="AlphaFoldDB" id="A0A2Z5A4F3"/>
<sequence>MSKPDKGDPESAHDKRLSAIWELANSRLGSKLSASQRRMLAVAVARGAELEPSGALAGPMNTKKKKAPVSEHRHSA</sequence>
<gene>
    <name evidence="2" type="ORF">CE139_04610</name>
</gene>
<accession>A0A2Z5A4F3</accession>
<organism evidence="2 3">
    <name type="scientific">Pseudomonas oryzihabitans</name>
    <dbReference type="NCBI Taxonomy" id="47885"/>
    <lineage>
        <taxon>Bacteria</taxon>
        <taxon>Pseudomonadati</taxon>
        <taxon>Pseudomonadota</taxon>
        <taxon>Gammaproteobacteria</taxon>
        <taxon>Pseudomonadales</taxon>
        <taxon>Pseudomonadaceae</taxon>
        <taxon>Pseudomonas</taxon>
    </lineage>
</organism>
<dbReference type="RefSeq" id="WP_208693735.1">
    <property type="nucleotide sequence ID" value="NZ_CP022198.1"/>
</dbReference>
<evidence type="ECO:0000256" key="1">
    <source>
        <dbReference type="SAM" id="MobiDB-lite"/>
    </source>
</evidence>
<dbReference type="EMBL" id="CP022198">
    <property type="protein sequence ID" value="AXA65113.1"/>
    <property type="molecule type" value="Genomic_DNA"/>
</dbReference>
<reference evidence="2 3" key="1">
    <citation type="submission" date="2017-06" db="EMBL/GenBank/DDBJ databases">
        <title>Evolution towards high GC content and high-temperature stress adaptation in endophytic Pseudomonas oryzihabitans impacted its plant-growth promoting traits.</title>
        <authorList>
            <person name="Nascimento F.X."/>
        </authorList>
    </citation>
    <scope>NUCLEOTIDE SEQUENCE [LARGE SCALE GENOMIC DNA]</scope>
    <source>
        <strain evidence="2 3">MS8</strain>
    </source>
</reference>
<feature type="region of interest" description="Disordered" evidence="1">
    <location>
        <begin position="50"/>
        <end position="76"/>
    </location>
</feature>
<protein>
    <submittedName>
        <fullName evidence="2">Uncharacterized protein</fullName>
    </submittedName>
</protein>
<evidence type="ECO:0000313" key="2">
    <source>
        <dbReference type="EMBL" id="AXA65113.1"/>
    </source>
</evidence>
<name>A0A2Z5A4F3_9PSED</name>
<dbReference type="Proteomes" id="UP000250579">
    <property type="component" value="Chromosome"/>
</dbReference>
<proteinExistence type="predicted"/>